<dbReference type="FunFam" id="3.40.50.300:FF:000127">
    <property type="entry name" value="Ribose import ATP-binding protein RbsA"/>
    <property type="match status" value="1"/>
</dbReference>
<keyword evidence="7" id="KW-0547">Nucleotide-binding</keyword>
<gene>
    <name evidence="13" type="ORF">F3168_12910</name>
</gene>
<keyword evidence="3" id="KW-1003">Cell membrane</keyword>
<evidence type="ECO:0000256" key="7">
    <source>
        <dbReference type="ARBA" id="ARBA00022741"/>
    </source>
</evidence>
<dbReference type="InterPro" id="IPR003593">
    <property type="entry name" value="AAA+_ATPase"/>
</dbReference>
<dbReference type="CDD" id="cd03215">
    <property type="entry name" value="ABC_Carb_Monos_II"/>
    <property type="match status" value="1"/>
</dbReference>
<evidence type="ECO:0000256" key="2">
    <source>
        <dbReference type="ARBA" id="ARBA00022448"/>
    </source>
</evidence>
<keyword evidence="5" id="KW-0762">Sugar transport</keyword>
<proteinExistence type="predicted"/>
<feature type="domain" description="ABC transporter" evidence="12">
    <location>
        <begin position="285"/>
        <end position="529"/>
    </location>
</feature>
<evidence type="ECO:0000256" key="8">
    <source>
        <dbReference type="ARBA" id="ARBA00022840"/>
    </source>
</evidence>
<dbReference type="GO" id="GO:0005524">
    <property type="term" value="F:ATP binding"/>
    <property type="evidence" value="ECO:0007669"/>
    <property type="project" value="UniProtKB-KW"/>
</dbReference>
<sequence>MGGRRPASAAADADQRHGHHPRHLSRPAGPGSGGVTALLEYAGVGKVFPGVVALDGVSFTVAGGEIRALIGENGAGKSTLLKILSGQYQPDSGTLLVDGVARRFAAPRDSRDAGIAIIHQELQLAPDLSVAENLMLGALPGRFGLVDRRALRRQALAVLERLGEPIDPDSRLGDLPIGRRQMVEIGRALLRDARVIAFDEPTSSLSARETTRLMAIIRQLRAEGRAIIYVSHRMEEVFALADSATVLRDGRHVFDAAPVGPDDEGRLLSAMAGRTIADIYDWRARASGDMAIALDAITGPGVTAPVTLSVARGEILGFFGLVGAGRSELFRLVFGAVPPASGAVAVGGAPLRPGDPRAAIAAGLALCPEDRKEEGIVPLASVRENVALAWRNRAGATPLLQDRAEKAASTDRIAQMRVKTASPEVAISTLSGGNQQKAIIARWLMADARVLLLDEPTRGIDVGARQEIYAHMYRFAEAGGAILFASSDMPEVLGVADRIVVMREGAISGIVARGDATPERLLRLALPDADAAAPHRMSA</sequence>
<evidence type="ECO:0000259" key="12">
    <source>
        <dbReference type="PROSITE" id="PS50893"/>
    </source>
</evidence>
<feature type="domain" description="ABC transporter" evidence="12">
    <location>
        <begin position="39"/>
        <end position="274"/>
    </location>
</feature>
<keyword evidence="9" id="KW-1278">Translocase</keyword>
<dbReference type="PROSITE" id="PS50893">
    <property type="entry name" value="ABC_TRANSPORTER_2"/>
    <property type="match status" value="2"/>
</dbReference>
<keyword evidence="6" id="KW-0677">Repeat</keyword>
<dbReference type="Pfam" id="PF00005">
    <property type="entry name" value="ABC_tran"/>
    <property type="match status" value="2"/>
</dbReference>
<dbReference type="PANTHER" id="PTHR43790:SF6">
    <property type="entry name" value="ARABINOSE IMPORT ATP-BINDING PROTEIN ARAG"/>
    <property type="match status" value="1"/>
</dbReference>
<evidence type="ECO:0000313" key="13">
    <source>
        <dbReference type="EMBL" id="MQT18156.1"/>
    </source>
</evidence>
<evidence type="ECO:0000256" key="3">
    <source>
        <dbReference type="ARBA" id="ARBA00022475"/>
    </source>
</evidence>
<protein>
    <submittedName>
        <fullName evidence="13">L-arabinose ABC transporter ATP-binding protein AraG</fullName>
    </submittedName>
</protein>
<dbReference type="CDD" id="cd03216">
    <property type="entry name" value="ABC_Carb_Monos_I"/>
    <property type="match status" value="1"/>
</dbReference>
<keyword evidence="8 13" id="KW-0067">ATP-binding</keyword>
<evidence type="ECO:0000256" key="11">
    <source>
        <dbReference type="SAM" id="MobiDB-lite"/>
    </source>
</evidence>
<dbReference type="PANTHER" id="PTHR43790">
    <property type="entry name" value="CARBOHYDRATE TRANSPORT ATP-BINDING PROTEIN MG119-RELATED"/>
    <property type="match status" value="1"/>
</dbReference>
<dbReference type="SMART" id="SM00382">
    <property type="entry name" value="AAA"/>
    <property type="match status" value="2"/>
</dbReference>
<keyword evidence="2" id="KW-0813">Transport</keyword>
<keyword evidence="4" id="KW-0997">Cell inner membrane</keyword>
<evidence type="ECO:0000256" key="6">
    <source>
        <dbReference type="ARBA" id="ARBA00022737"/>
    </source>
</evidence>
<dbReference type="InterPro" id="IPR050107">
    <property type="entry name" value="ABC_carbohydrate_import_ATPase"/>
</dbReference>
<evidence type="ECO:0000313" key="14">
    <source>
        <dbReference type="Proteomes" id="UP000481327"/>
    </source>
</evidence>
<dbReference type="PROSITE" id="PS00211">
    <property type="entry name" value="ABC_TRANSPORTER_1"/>
    <property type="match status" value="1"/>
</dbReference>
<dbReference type="InterPro" id="IPR017871">
    <property type="entry name" value="ABC_transporter-like_CS"/>
</dbReference>
<comment type="subcellular location">
    <subcellularLocation>
        <location evidence="1">Cell membrane</location>
        <topology evidence="1">Peripheral membrane protein</topology>
    </subcellularLocation>
</comment>
<comment type="caution">
    <text evidence="13">The sequence shown here is derived from an EMBL/GenBank/DDBJ whole genome shotgun (WGS) entry which is preliminary data.</text>
</comment>
<evidence type="ECO:0000256" key="4">
    <source>
        <dbReference type="ARBA" id="ARBA00022519"/>
    </source>
</evidence>
<dbReference type="InterPro" id="IPR027417">
    <property type="entry name" value="P-loop_NTPase"/>
</dbReference>
<dbReference type="SUPFAM" id="SSF52540">
    <property type="entry name" value="P-loop containing nucleoside triphosphate hydrolases"/>
    <property type="match status" value="2"/>
</dbReference>
<evidence type="ECO:0000256" key="1">
    <source>
        <dbReference type="ARBA" id="ARBA00004202"/>
    </source>
</evidence>
<dbReference type="GO" id="GO:0005886">
    <property type="term" value="C:plasma membrane"/>
    <property type="evidence" value="ECO:0007669"/>
    <property type="project" value="UniProtKB-SubCell"/>
</dbReference>
<reference evidence="13 14" key="1">
    <citation type="submission" date="2019-09" db="EMBL/GenBank/DDBJ databases">
        <title>Polymorphobacter sp. isolated from a lake in China.</title>
        <authorList>
            <person name="Liu Z."/>
        </authorList>
    </citation>
    <scope>NUCLEOTIDE SEQUENCE [LARGE SCALE GENOMIC DNA]</scope>
    <source>
        <strain evidence="13 14">D40P</strain>
    </source>
</reference>
<organism evidence="13 14">
    <name type="scientific">Sandarakinorhabdus fusca</name>
    <dbReference type="NCBI Taxonomy" id="1439888"/>
    <lineage>
        <taxon>Bacteria</taxon>
        <taxon>Pseudomonadati</taxon>
        <taxon>Pseudomonadota</taxon>
        <taxon>Alphaproteobacteria</taxon>
        <taxon>Sphingomonadales</taxon>
        <taxon>Sphingosinicellaceae</taxon>
        <taxon>Sandarakinorhabdus</taxon>
    </lineage>
</organism>
<dbReference type="EMBL" id="WIOL01000005">
    <property type="protein sequence ID" value="MQT18156.1"/>
    <property type="molecule type" value="Genomic_DNA"/>
</dbReference>
<dbReference type="AlphaFoldDB" id="A0A7C9GR28"/>
<evidence type="ECO:0000256" key="5">
    <source>
        <dbReference type="ARBA" id="ARBA00022597"/>
    </source>
</evidence>
<evidence type="ECO:0000256" key="9">
    <source>
        <dbReference type="ARBA" id="ARBA00022967"/>
    </source>
</evidence>
<dbReference type="GO" id="GO:0016887">
    <property type="term" value="F:ATP hydrolysis activity"/>
    <property type="evidence" value="ECO:0007669"/>
    <property type="project" value="InterPro"/>
</dbReference>
<feature type="region of interest" description="Disordered" evidence="11">
    <location>
        <begin position="1"/>
        <end position="30"/>
    </location>
</feature>
<dbReference type="OrthoDB" id="9805029at2"/>
<evidence type="ECO:0000256" key="10">
    <source>
        <dbReference type="ARBA" id="ARBA00023136"/>
    </source>
</evidence>
<dbReference type="Proteomes" id="UP000481327">
    <property type="component" value="Unassembled WGS sequence"/>
</dbReference>
<name>A0A7C9GR28_9SPHN</name>
<accession>A0A7C9GR28</accession>
<dbReference type="InterPro" id="IPR003439">
    <property type="entry name" value="ABC_transporter-like_ATP-bd"/>
</dbReference>
<dbReference type="Gene3D" id="3.40.50.300">
    <property type="entry name" value="P-loop containing nucleotide triphosphate hydrolases"/>
    <property type="match status" value="2"/>
</dbReference>
<dbReference type="NCBIfam" id="NF008442">
    <property type="entry name" value="PRK11288.1"/>
    <property type="match status" value="1"/>
</dbReference>
<keyword evidence="10" id="KW-0472">Membrane</keyword>
<keyword evidence="14" id="KW-1185">Reference proteome</keyword>